<accession>A0A174K6D2</accession>
<reference evidence="2 3" key="1">
    <citation type="submission" date="2015-09" db="EMBL/GenBank/DDBJ databases">
        <authorList>
            <consortium name="Pathogen Informatics"/>
        </authorList>
    </citation>
    <scope>NUCLEOTIDE SEQUENCE [LARGE SCALE GENOMIC DNA]</scope>
    <source>
        <strain evidence="2 3">2789STDY5834876</strain>
    </source>
</reference>
<proteinExistence type="predicted"/>
<organism evidence="2 3">
    <name type="scientific">Faecalicatena contorta</name>
    <dbReference type="NCBI Taxonomy" id="39482"/>
    <lineage>
        <taxon>Bacteria</taxon>
        <taxon>Bacillati</taxon>
        <taxon>Bacillota</taxon>
        <taxon>Clostridia</taxon>
        <taxon>Lachnospirales</taxon>
        <taxon>Lachnospiraceae</taxon>
        <taxon>Faecalicatena</taxon>
    </lineage>
</organism>
<feature type="domain" description="Pyruvate phosphate dikinase AMP/ATP-binding" evidence="1">
    <location>
        <begin position="293"/>
        <end position="663"/>
    </location>
</feature>
<dbReference type="AlphaFoldDB" id="A0A174K6D2"/>
<gene>
    <name evidence="2" type="ORF">ERS852491_04208</name>
</gene>
<dbReference type="GO" id="GO:0005524">
    <property type="term" value="F:ATP binding"/>
    <property type="evidence" value="ECO:0007669"/>
    <property type="project" value="InterPro"/>
</dbReference>
<dbReference type="Proteomes" id="UP000095544">
    <property type="component" value="Unassembled WGS sequence"/>
</dbReference>
<keyword evidence="2" id="KW-0670">Pyruvate</keyword>
<name>A0A174K6D2_9FIRM</name>
<dbReference type="InterPro" id="IPR013815">
    <property type="entry name" value="ATP_grasp_subdomain_1"/>
</dbReference>
<dbReference type="SUPFAM" id="SSF56059">
    <property type="entry name" value="Glutathione synthetase ATP-binding domain-like"/>
    <property type="match status" value="1"/>
</dbReference>
<dbReference type="STRING" id="39482.ERS852491_04208"/>
<dbReference type="OrthoDB" id="9812167at2"/>
<dbReference type="GO" id="GO:0016301">
    <property type="term" value="F:kinase activity"/>
    <property type="evidence" value="ECO:0007669"/>
    <property type="project" value="InterPro"/>
</dbReference>
<dbReference type="EMBL" id="CYZU01000054">
    <property type="protein sequence ID" value="CUP07713.1"/>
    <property type="molecule type" value="Genomic_DNA"/>
</dbReference>
<evidence type="ECO:0000313" key="3">
    <source>
        <dbReference type="Proteomes" id="UP000095544"/>
    </source>
</evidence>
<dbReference type="RefSeq" id="WP_055154888.1">
    <property type="nucleotide sequence ID" value="NZ_CYZU01000054.1"/>
</dbReference>
<evidence type="ECO:0000313" key="2">
    <source>
        <dbReference type="EMBL" id="CUP07713.1"/>
    </source>
</evidence>
<dbReference type="InterPro" id="IPR002192">
    <property type="entry name" value="PPDK_AMP/ATP-bd"/>
</dbReference>
<sequence length="860" mass="98383">MESIEQISTGLAGADEVIGGLRPGDHIIWQVDTLESYAFAARKFVRQAAADRRRILYIHFGSHAPLVDDAALKDEGADFQMYTIDVCHGFESFTSDIYRIITAEGKHCFYLFDCLTELQQHWCSDLMIGNFFQVACPYLSEFETVSCFALDRNAHTQDTIARIREAVRLLLNLYFVDGNYYLHPLKVWERYSPVMFLPHLLTESGAECITDSASSAELFSRLQIHTKKLDYWDVSFEEAKPYLNAASAEQAYVKENLLNLLIGQRSRIASLSREYFTLADLIQIGSRVIGTGYIGGKSVGMLLARKILETKNPDFYREHMERHDSYYIGSDVFYTYIVQNGCWRLRMEQKTEEGYFRAAPALREKLLTGHFPPAIKEQIMVMLEYYGQSPIIVRSSSLLEDNFGNAFAGKYDSFFCPNQGSPEDRYDAFLEAVRKVYASVMSQEALEYRKNRGLSGEDEQMALLVQRVSGDYHGKYFFPHCAGVGNSSNLFVWDKNTDPSKGMLRLVFGMGTRAVDRVNSDYPRIVALDKPERPPLLNYGDERKFSQHYVDVINLEENEFQTVPIEDTAGLPLKTNIRLFMEPDYELARHFREIGQPGRKVPDIVSFTRLLRHTDFPRALENILAVLSHTYDYPVDIEFTCNFNKQEDYRINLLQCRPLQTKGLGKTIEFPENTGRDRSYFSSKGNFMGGNVRLPVHYIIFVKIKPYLELNEHQKYAIANQIGTLNRLLRNRHAVLIGPGRWGTTTPALGVPVRFTDLCSMDAICEVSYENLGLMPELSYGSHFFQDIVESNIFYIALFQGDSQVHFNEKKILAHPNLLENLLKETTEEEIYSDVIHVAELQAEGVEIYSDIVGQRVVCV</sequence>
<dbReference type="Gene3D" id="3.30.1490.20">
    <property type="entry name" value="ATP-grasp fold, A domain"/>
    <property type="match status" value="1"/>
</dbReference>
<protein>
    <submittedName>
        <fullName evidence="2">Phosphoenolpyruvate synthase</fullName>
    </submittedName>
</protein>
<dbReference type="Pfam" id="PF01326">
    <property type="entry name" value="PPDK_N"/>
    <property type="match status" value="1"/>
</dbReference>
<evidence type="ECO:0000259" key="1">
    <source>
        <dbReference type="Pfam" id="PF01326"/>
    </source>
</evidence>